<dbReference type="AlphaFoldDB" id="A0A125W4B1"/>
<dbReference type="RefSeq" id="WP_002364505.1">
    <property type="nucleotide sequence ID" value="NZ_GL454469.1"/>
</dbReference>
<dbReference type="EMBL" id="AEBR01000073">
    <property type="protein sequence ID" value="EFM82195.1"/>
    <property type="molecule type" value="Genomic_DNA"/>
</dbReference>
<protein>
    <submittedName>
        <fullName evidence="1">Phage transcriptional regulator, RinA family</fullName>
    </submittedName>
</protein>
<comment type="caution">
    <text evidence="1">The sequence shown here is derived from an EMBL/GenBank/DDBJ whole genome shotgun (WGS) entry which is preliminary data.</text>
</comment>
<dbReference type="Proteomes" id="UP000004846">
    <property type="component" value="Unassembled WGS sequence"/>
</dbReference>
<dbReference type="InterPro" id="IPR006523">
    <property type="entry name" value="RinA"/>
</dbReference>
<evidence type="ECO:0000313" key="2">
    <source>
        <dbReference type="Proteomes" id="UP000004846"/>
    </source>
</evidence>
<name>A0A125W4B1_ENTFL</name>
<proteinExistence type="predicted"/>
<dbReference type="HOGENOM" id="CLU_129884_1_0_9"/>
<organism evidence="1 2">
    <name type="scientific">Enterococcus faecalis TX4248</name>
    <dbReference type="NCBI Taxonomy" id="749495"/>
    <lineage>
        <taxon>Bacteria</taxon>
        <taxon>Bacillati</taxon>
        <taxon>Bacillota</taxon>
        <taxon>Bacilli</taxon>
        <taxon>Lactobacillales</taxon>
        <taxon>Enterococcaceae</taxon>
        <taxon>Enterococcus</taxon>
    </lineage>
</organism>
<gene>
    <name evidence="1" type="ORF">HMPREF9498_02206</name>
</gene>
<accession>A0A125W4B1</accession>
<evidence type="ECO:0000313" key="1">
    <source>
        <dbReference type="EMBL" id="EFM82195.1"/>
    </source>
</evidence>
<reference evidence="1 2" key="1">
    <citation type="submission" date="2010-07" db="EMBL/GenBank/DDBJ databases">
        <authorList>
            <person name="Sid Ahmed O."/>
        </authorList>
    </citation>
    <scope>NUCLEOTIDE SEQUENCE [LARGE SCALE GENOMIC DNA]</scope>
    <source>
        <strain evidence="1 2">TX4248</strain>
    </source>
</reference>
<sequence>MRTSTFNYIKDILGDYYKTDDYIRQRELELRHPYKETDINGDIQGKGTNSATTERLAITIATDRRLWNLERNRNIIQSCLAESDEQTQVIIEELYLKNRPTLTLLGVAQQLFISKNTAYRLRNAFFERVAEELGL</sequence>
<dbReference type="NCBIfam" id="TIGR01636">
    <property type="entry name" value="phage_rinA"/>
    <property type="match status" value="1"/>
</dbReference>